<evidence type="ECO:0000256" key="5">
    <source>
        <dbReference type="ARBA" id="ARBA00022692"/>
    </source>
</evidence>
<dbReference type="Proteomes" id="UP000198889">
    <property type="component" value="Unassembled WGS sequence"/>
</dbReference>
<evidence type="ECO:0000259" key="13">
    <source>
        <dbReference type="Pfam" id="PF08345"/>
    </source>
</evidence>
<keyword evidence="8 9" id="KW-0975">Bacterial flagellum</keyword>
<comment type="function">
    <text evidence="9">The M ring may be actively involved in energy transduction.</text>
</comment>
<dbReference type="AlphaFoldDB" id="A0A1G4UMG8"/>
<dbReference type="PANTHER" id="PTHR30046">
    <property type="entry name" value="FLAGELLAR M-RING PROTEIN"/>
    <property type="match status" value="1"/>
</dbReference>
<feature type="transmembrane region" description="Helical" evidence="11">
    <location>
        <begin position="21"/>
        <end position="43"/>
    </location>
</feature>
<evidence type="ECO:0000313" key="15">
    <source>
        <dbReference type="Proteomes" id="UP000198889"/>
    </source>
</evidence>
<comment type="similarity">
    <text evidence="3 9">Belongs to the FliF family.</text>
</comment>
<evidence type="ECO:0000256" key="4">
    <source>
        <dbReference type="ARBA" id="ARBA00022475"/>
    </source>
</evidence>
<keyword evidence="4" id="KW-1003">Cell membrane</keyword>
<evidence type="ECO:0000256" key="2">
    <source>
        <dbReference type="ARBA" id="ARBA00004651"/>
    </source>
</evidence>
<feature type="region of interest" description="Disordered" evidence="10">
    <location>
        <begin position="296"/>
        <end position="334"/>
    </location>
</feature>
<reference evidence="15" key="1">
    <citation type="submission" date="2016-10" db="EMBL/GenBank/DDBJ databases">
        <authorList>
            <person name="Varghese N."/>
            <person name="Submissions S."/>
        </authorList>
    </citation>
    <scope>NUCLEOTIDE SEQUENCE [LARGE SCALE GENOMIC DNA]</scope>
    <source>
        <strain evidence="15">CGMCC 1.1761</strain>
    </source>
</reference>
<dbReference type="PRINTS" id="PR01009">
    <property type="entry name" value="FLGMRINGFLIF"/>
</dbReference>
<organism evidence="14 15">
    <name type="scientific">Ancylobacter rudongensis</name>
    <dbReference type="NCBI Taxonomy" id="177413"/>
    <lineage>
        <taxon>Bacteria</taxon>
        <taxon>Pseudomonadati</taxon>
        <taxon>Pseudomonadota</taxon>
        <taxon>Alphaproteobacteria</taxon>
        <taxon>Hyphomicrobiales</taxon>
        <taxon>Xanthobacteraceae</taxon>
        <taxon>Ancylobacter</taxon>
    </lineage>
</organism>
<evidence type="ECO:0000256" key="7">
    <source>
        <dbReference type="ARBA" id="ARBA00023136"/>
    </source>
</evidence>
<dbReference type="Pfam" id="PF08345">
    <property type="entry name" value="YscJ_FliF_C"/>
    <property type="match status" value="1"/>
</dbReference>
<feature type="transmembrane region" description="Helical" evidence="11">
    <location>
        <begin position="442"/>
        <end position="460"/>
    </location>
</feature>
<evidence type="ECO:0000256" key="10">
    <source>
        <dbReference type="SAM" id="MobiDB-lite"/>
    </source>
</evidence>
<dbReference type="Pfam" id="PF01514">
    <property type="entry name" value="YscJ_FliF"/>
    <property type="match status" value="1"/>
</dbReference>
<keyword evidence="6 11" id="KW-1133">Transmembrane helix</keyword>
<sequence length="551" mass="58631">MFASQQLDMLLGNLRQLGARRLVALAMIGLAVLAAIGLGAFFLSRPTSETLYANLSREDVTRIGGALKDAGISFDVNSDGTAVLVAPADTARARMQLAEKGLPQSSSSGYELFNEVNSLGLTSFMQEVTKVRALEGELARTIQTMKGIKAARVHIVLPDRSSFRKDQQSASASVVIRTESAVDGSSAEAIRHLVAAALPGMKIDAVTVLNTEGAILASGDDPANASSGKKAMLQDQMNRETEAKIRRALTPYLGIDNFQISVTSRLDIDRVTTNETTYDPGSKTERSVRVVKETGTSQNRAKQAAAGVQQNIPAQDAGGDAGVASNEENSRREELTNFEISSRSTETVREGFTVQNLSIAILVNRARLAPPADADAGADAAVPLETQIYEIEQLAAAAAGFDKERGDKLKVSAVGFADGNGELDAIPALPWSEVLMRQAGTLVNAATILIVAVLLIWFGLRPAVRAIVARPDDAELIETSMLSGPGGAVGELTGPDGSVMPPGVTEPVSLIEDLTSKMNRSPQKRLEQIIDFDEEQAAAILRQWLQQEARI</sequence>
<dbReference type="InterPro" id="IPR013556">
    <property type="entry name" value="Flag_M-ring_C"/>
</dbReference>
<protein>
    <recommendedName>
        <fullName evidence="9">Flagellar M-ring protein</fullName>
    </recommendedName>
</protein>
<comment type="subcellular location">
    <subcellularLocation>
        <location evidence="1 9">Bacterial flagellum basal body</location>
    </subcellularLocation>
    <subcellularLocation>
        <location evidence="2">Cell membrane</location>
        <topology evidence="2">Multi-pass membrane protein</topology>
    </subcellularLocation>
</comment>
<evidence type="ECO:0000256" key="1">
    <source>
        <dbReference type="ARBA" id="ARBA00004117"/>
    </source>
</evidence>
<evidence type="ECO:0000256" key="9">
    <source>
        <dbReference type="PIRNR" id="PIRNR004862"/>
    </source>
</evidence>
<feature type="domain" description="Flagellar M-ring C-terminal" evidence="13">
    <location>
        <begin position="249"/>
        <end position="416"/>
    </location>
</feature>
<keyword evidence="14" id="KW-0966">Cell projection</keyword>
<proteinExistence type="inferred from homology"/>
<keyword evidence="14" id="KW-0282">Flagellum</keyword>
<dbReference type="InterPro" id="IPR006182">
    <property type="entry name" value="FliF_N_dom"/>
</dbReference>
<evidence type="ECO:0000313" key="14">
    <source>
        <dbReference type="EMBL" id="SCW94697.1"/>
    </source>
</evidence>
<name>A0A1G4UMG8_9HYPH</name>
<dbReference type="PANTHER" id="PTHR30046:SF0">
    <property type="entry name" value="FLAGELLAR M-RING PROTEIN"/>
    <property type="match status" value="1"/>
</dbReference>
<evidence type="ECO:0000256" key="8">
    <source>
        <dbReference type="ARBA" id="ARBA00023143"/>
    </source>
</evidence>
<gene>
    <name evidence="14" type="ORF">SAMN05660859_4138</name>
</gene>
<dbReference type="GO" id="GO:0005886">
    <property type="term" value="C:plasma membrane"/>
    <property type="evidence" value="ECO:0007669"/>
    <property type="project" value="UniProtKB-SubCell"/>
</dbReference>
<dbReference type="RefSeq" id="WP_091443688.1">
    <property type="nucleotide sequence ID" value="NZ_FMTP01000009.1"/>
</dbReference>
<keyword evidence="7 11" id="KW-0472">Membrane</keyword>
<keyword evidence="14" id="KW-0969">Cilium</keyword>
<keyword evidence="5 11" id="KW-0812">Transmembrane</keyword>
<evidence type="ECO:0000256" key="3">
    <source>
        <dbReference type="ARBA" id="ARBA00007971"/>
    </source>
</evidence>
<dbReference type="PIRSF" id="PIRSF004862">
    <property type="entry name" value="FliF"/>
    <property type="match status" value="1"/>
</dbReference>
<dbReference type="NCBIfam" id="TIGR00206">
    <property type="entry name" value="fliF"/>
    <property type="match status" value="1"/>
</dbReference>
<dbReference type="Gene3D" id="3.30.300.30">
    <property type="match status" value="1"/>
</dbReference>
<feature type="domain" description="Flagellar M-ring N-terminal" evidence="12">
    <location>
        <begin position="44"/>
        <end position="217"/>
    </location>
</feature>
<evidence type="ECO:0000256" key="11">
    <source>
        <dbReference type="SAM" id="Phobius"/>
    </source>
</evidence>
<keyword evidence="15" id="KW-1185">Reference proteome</keyword>
<accession>A0A1G4UMG8</accession>
<dbReference type="InterPro" id="IPR000067">
    <property type="entry name" value="FlgMring_FliF"/>
</dbReference>
<dbReference type="GO" id="GO:0071973">
    <property type="term" value="P:bacterial-type flagellum-dependent cell motility"/>
    <property type="evidence" value="ECO:0007669"/>
    <property type="project" value="InterPro"/>
</dbReference>
<dbReference type="InterPro" id="IPR045851">
    <property type="entry name" value="AMP-bd_C_sf"/>
</dbReference>
<dbReference type="InterPro" id="IPR043427">
    <property type="entry name" value="YscJ/FliF"/>
</dbReference>
<evidence type="ECO:0000256" key="6">
    <source>
        <dbReference type="ARBA" id="ARBA00022989"/>
    </source>
</evidence>
<dbReference type="STRING" id="177413.SAMN05660859_4138"/>
<dbReference type="EMBL" id="FMTP01000009">
    <property type="protein sequence ID" value="SCW94697.1"/>
    <property type="molecule type" value="Genomic_DNA"/>
</dbReference>
<evidence type="ECO:0000259" key="12">
    <source>
        <dbReference type="Pfam" id="PF01514"/>
    </source>
</evidence>
<dbReference type="GO" id="GO:0009431">
    <property type="term" value="C:bacterial-type flagellum basal body, MS ring"/>
    <property type="evidence" value="ECO:0007669"/>
    <property type="project" value="InterPro"/>
</dbReference>
<dbReference type="GO" id="GO:0003774">
    <property type="term" value="F:cytoskeletal motor activity"/>
    <property type="evidence" value="ECO:0007669"/>
    <property type="project" value="InterPro"/>
</dbReference>